<reference evidence="12 13" key="1">
    <citation type="journal article" date="2011" name="Nature">
        <title>Genome sequencing reveals insights into physiology and longevity of the naked mole rat.</title>
        <authorList>
            <person name="Kim E.B."/>
            <person name="Fang X."/>
            <person name="Fushan A.A."/>
            <person name="Huang Z."/>
            <person name="Lobanov A.V."/>
            <person name="Han L."/>
            <person name="Marino S.M."/>
            <person name="Sun X."/>
            <person name="Turanov A.A."/>
            <person name="Yang P."/>
            <person name="Yim S.H."/>
            <person name="Zhao X."/>
            <person name="Kasaikina M.V."/>
            <person name="Stoletzki N."/>
            <person name="Peng C."/>
            <person name="Polak P."/>
            <person name="Xiong Z."/>
            <person name="Kiezun A."/>
            <person name="Zhu Y."/>
            <person name="Chen Y."/>
            <person name="Kryukov G.V."/>
            <person name="Zhang Q."/>
            <person name="Peshkin L."/>
            <person name="Yang L."/>
            <person name="Bronson R.T."/>
            <person name="Buffenstein R."/>
            <person name="Wang B."/>
            <person name="Han C."/>
            <person name="Li Q."/>
            <person name="Chen L."/>
            <person name="Zhao W."/>
            <person name="Sunyaev S.R."/>
            <person name="Park T.J."/>
            <person name="Zhang G."/>
            <person name="Wang J."/>
            <person name="Gladyshev V.N."/>
        </authorList>
    </citation>
    <scope>NUCLEOTIDE SEQUENCE [LARGE SCALE GENOMIC DNA]</scope>
</reference>
<evidence type="ECO:0000256" key="5">
    <source>
        <dbReference type="ARBA" id="ARBA00054821"/>
    </source>
</evidence>
<keyword evidence="9" id="KW-0175">Coiled coil</keyword>
<keyword evidence="4" id="KW-0539">Nucleus</keyword>
<comment type="subcellular location">
    <subcellularLocation>
        <location evidence="1">Nucleus</location>
        <location evidence="1">Nucleolus</location>
    </subcellularLocation>
</comment>
<dbReference type="Pfam" id="PF00076">
    <property type="entry name" value="RRM_1"/>
    <property type="match status" value="1"/>
</dbReference>
<dbReference type="InterPro" id="IPR034138">
    <property type="entry name" value="NOP8_RRM"/>
</dbReference>
<name>G5AX37_HETGA</name>
<evidence type="ECO:0000256" key="4">
    <source>
        <dbReference type="ARBA" id="ARBA00023242"/>
    </source>
</evidence>
<dbReference type="STRING" id="10181.G5AX37"/>
<evidence type="ECO:0000256" key="6">
    <source>
        <dbReference type="ARBA" id="ARBA00065066"/>
    </source>
</evidence>
<evidence type="ECO:0000256" key="3">
    <source>
        <dbReference type="ARBA" id="ARBA00022884"/>
    </source>
</evidence>
<dbReference type="InParanoid" id="G5AX37"/>
<keyword evidence="2" id="KW-0597">Phosphoprotein</keyword>
<dbReference type="InterPro" id="IPR012677">
    <property type="entry name" value="Nucleotide-bd_a/b_plait_sf"/>
</dbReference>
<dbReference type="FunFam" id="3.30.70.330:FF:000346">
    <property type="entry name" value="Nucleolar protein 8"/>
    <property type="match status" value="1"/>
</dbReference>
<feature type="coiled-coil region" evidence="9">
    <location>
        <begin position="88"/>
        <end position="119"/>
    </location>
</feature>
<dbReference type="GO" id="GO:1902570">
    <property type="term" value="P:protein localization to nucleolus"/>
    <property type="evidence" value="ECO:0007669"/>
    <property type="project" value="TreeGrafter"/>
</dbReference>
<dbReference type="Gene3D" id="3.30.70.330">
    <property type="match status" value="1"/>
</dbReference>
<dbReference type="GO" id="GO:0005730">
    <property type="term" value="C:nucleolus"/>
    <property type="evidence" value="ECO:0007669"/>
    <property type="project" value="UniProtKB-SubCell"/>
</dbReference>
<dbReference type="SUPFAM" id="SSF54928">
    <property type="entry name" value="RNA-binding domain, RBD"/>
    <property type="match status" value="1"/>
</dbReference>
<keyword evidence="3 8" id="KW-0694">RNA-binding</keyword>
<dbReference type="Proteomes" id="UP000006813">
    <property type="component" value="Unassembled WGS sequence"/>
</dbReference>
<dbReference type="GO" id="GO:0003723">
    <property type="term" value="F:RNA binding"/>
    <property type="evidence" value="ECO:0007669"/>
    <property type="project" value="UniProtKB-UniRule"/>
</dbReference>
<comment type="subunit">
    <text evidence="6">Interacts with the GTP form of RRAGA, RRAGC and RRAGD. Interacts with NIP7. Interacts with DDX18; the interaction is RNA-dependent. Interacts with DDX47; the interaction is RNA-dependent.</text>
</comment>
<feature type="region of interest" description="Disordered" evidence="10">
    <location>
        <begin position="272"/>
        <end position="334"/>
    </location>
</feature>
<evidence type="ECO:0000313" key="13">
    <source>
        <dbReference type="Proteomes" id="UP000006813"/>
    </source>
</evidence>
<gene>
    <name evidence="12" type="ORF">GW7_10025</name>
</gene>
<dbReference type="InterPro" id="IPR000504">
    <property type="entry name" value="RRM_dom"/>
</dbReference>
<dbReference type="PROSITE" id="PS50102">
    <property type="entry name" value="RRM"/>
    <property type="match status" value="1"/>
</dbReference>
<dbReference type="EMBL" id="JH167325">
    <property type="protein sequence ID" value="EHB01598.1"/>
    <property type="molecule type" value="Genomic_DNA"/>
</dbReference>
<dbReference type="AlphaFoldDB" id="G5AX37"/>
<evidence type="ECO:0000256" key="1">
    <source>
        <dbReference type="ARBA" id="ARBA00004604"/>
    </source>
</evidence>
<proteinExistence type="predicted"/>
<protein>
    <recommendedName>
        <fullName evidence="7">Nucleolar protein 8</fullName>
    </recommendedName>
</protein>
<dbReference type="PANTHER" id="PTHR48029">
    <property type="entry name" value="NUCLEOLAR PROTEIN 8"/>
    <property type="match status" value="1"/>
</dbReference>
<organism evidence="12 13">
    <name type="scientific">Heterocephalus glaber</name>
    <name type="common">Naked mole rat</name>
    <dbReference type="NCBI Taxonomy" id="10181"/>
    <lineage>
        <taxon>Eukaryota</taxon>
        <taxon>Metazoa</taxon>
        <taxon>Chordata</taxon>
        <taxon>Craniata</taxon>
        <taxon>Vertebrata</taxon>
        <taxon>Euteleostomi</taxon>
        <taxon>Mammalia</taxon>
        <taxon>Eutheria</taxon>
        <taxon>Euarchontoglires</taxon>
        <taxon>Glires</taxon>
        <taxon>Rodentia</taxon>
        <taxon>Hystricomorpha</taxon>
        <taxon>Bathyergidae</taxon>
        <taxon>Heterocephalus</taxon>
    </lineage>
</organism>
<evidence type="ECO:0000256" key="8">
    <source>
        <dbReference type="PROSITE-ProRule" id="PRU00176"/>
    </source>
</evidence>
<evidence type="ECO:0000256" key="7">
    <source>
        <dbReference type="ARBA" id="ARBA00068539"/>
    </source>
</evidence>
<dbReference type="PANTHER" id="PTHR48029:SF1">
    <property type="entry name" value="NUCLEOLAR PROTEIN 8"/>
    <property type="match status" value="1"/>
</dbReference>
<feature type="domain" description="RRM" evidence="11">
    <location>
        <begin position="8"/>
        <end position="89"/>
    </location>
</feature>
<evidence type="ECO:0000313" key="12">
    <source>
        <dbReference type="EMBL" id="EHB01598.1"/>
    </source>
</evidence>
<evidence type="ECO:0000259" key="11">
    <source>
        <dbReference type="PROSITE" id="PS50102"/>
    </source>
</evidence>
<dbReference type="SMART" id="SM00360">
    <property type="entry name" value="RRM"/>
    <property type="match status" value="1"/>
</dbReference>
<feature type="compositionally biased region" description="Acidic residues" evidence="10">
    <location>
        <begin position="304"/>
        <end position="317"/>
    </location>
</feature>
<evidence type="ECO:0000256" key="10">
    <source>
        <dbReference type="SAM" id="MobiDB-lite"/>
    </source>
</evidence>
<evidence type="ECO:0000256" key="2">
    <source>
        <dbReference type="ARBA" id="ARBA00022553"/>
    </source>
</evidence>
<accession>G5AX37</accession>
<comment type="function">
    <text evidence="5">Plays an essential role in the survival of diffuse-type gastric cancer cells. Acts as a nucleolar anchoring protein for DDX47. May be involved in regulation of gene expression at the post-transcriptional level or in ribosome biogenesis in cancer cells.</text>
</comment>
<sequence length="363" mass="41526">MKANRETKHLFVGGLSQTISKTDLQNQFSRFGEVSDVEIITRKDDQGNAQKVFAYVNIRVVEADLKKCMSIFNKTKWKGGTLQIQLAKESFLHRLAQEREEAKAEKEKSTRGKTNLSEKMEGVDFHMKAAPETEVPRHKNWVVSKFGRVLPVLHLKNQHKHKIMKYDPSKYCHNLKKIGEDFTNSIPITSLTWELEGGNDPISKKRRGEFSDCHDLYDAKAKPAEDNQKHLAALEARQKAKEAQKKLVHNALANLDGPPQDKLTHIIFGSDSESEMEEASTQEQNLPGEELVKESRGKASGNLFDDEYEESDSEDDSDRFKIKPQFEGRAGQKLMDLQLHFGSDDRFRMDSRFLESDSEEEQE</sequence>
<dbReference type="InterPro" id="IPR035979">
    <property type="entry name" value="RBD_domain_sf"/>
</dbReference>
<dbReference type="CDD" id="cd12226">
    <property type="entry name" value="RRM_NOL8"/>
    <property type="match status" value="1"/>
</dbReference>
<evidence type="ECO:0000256" key="9">
    <source>
        <dbReference type="SAM" id="Coils"/>
    </source>
</evidence>